<dbReference type="GO" id="GO:0004308">
    <property type="term" value="F:exo-alpha-sialidase activity"/>
    <property type="evidence" value="ECO:0007669"/>
    <property type="project" value="UniProtKB-EC"/>
</dbReference>
<proteinExistence type="predicted"/>
<dbReference type="InterPro" id="IPR036278">
    <property type="entry name" value="Sialidase_sf"/>
</dbReference>
<keyword evidence="1" id="KW-0326">Glycosidase</keyword>
<protein>
    <submittedName>
        <fullName evidence="1">Neuraminidase</fullName>
        <ecNumber evidence="1">3.2.1.18</ecNumber>
    </submittedName>
</protein>
<reference evidence="1 2" key="1">
    <citation type="submission" date="2015-07" db="EMBL/GenBank/DDBJ databases">
        <authorList>
            <consortium name="Pathogen Informatics"/>
        </authorList>
    </citation>
    <scope>NUCLEOTIDE SEQUENCE [LARGE SCALE GENOMIC DNA]</scope>
    <source>
        <strain evidence="1 2">A316</strain>
    </source>
</reference>
<dbReference type="Proteomes" id="UP000041770">
    <property type="component" value="Unassembled WGS sequence"/>
</dbReference>
<dbReference type="Gene3D" id="2.120.10.10">
    <property type="match status" value="1"/>
</dbReference>
<evidence type="ECO:0000313" key="2">
    <source>
        <dbReference type="Proteomes" id="UP000041770"/>
    </source>
</evidence>
<accession>A0A655XP93</accession>
<organism evidence="1 2">
    <name type="scientific">Vibrio cholerae</name>
    <dbReference type="NCBI Taxonomy" id="666"/>
    <lineage>
        <taxon>Bacteria</taxon>
        <taxon>Pseudomonadati</taxon>
        <taxon>Pseudomonadota</taxon>
        <taxon>Gammaproteobacteria</taxon>
        <taxon>Vibrionales</taxon>
        <taxon>Vibrionaceae</taxon>
        <taxon>Vibrio</taxon>
    </lineage>
</organism>
<dbReference type="AlphaFoldDB" id="A0A655XP93"/>
<name>A0A655XP93_VIBCL</name>
<evidence type="ECO:0000313" key="1">
    <source>
        <dbReference type="EMBL" id="CSC18638.1"/>
    </source>
</evidence>
<sequence length="57" mass="6437">MTWKGPIQLVNGASAYSDIYQLDSENAIVIVETDNSNMRILRMPITLLKQKLTLSQN</sequence>
<dbReference type="EMBL" id="CWQY01000003">
    <property type="protein sequence ID" value="CSC18638.1"/>
    <property type="molecule type" value="Genomic_DNA"/>
</dbReference>
<keyword evidence="1" id="KW-0378">Hydrolase</keyword>
<gene>
    <name evidence="1" type="primary">nanH_2</name>
    <name evidence="1" type="ORF">ERS013200_00802</name>
</gene>
<dbReference type="EC" id="3.2.1.18" evidence="1"/>
<dbReference type="SUPFAM" id="SSF50939">
    <property type="entry name" value="Sialidases"/>
    <property type="match status" value="1"/>
</dbReference>